<feature type="transmembrane region" description="Helical" evidence="6">
    <location>
        <begin position="735"/>
        <end position="754"/>
    </location>
</feature>
<reference evidence="8 9" key="1">
    <citation type="submission" date="2022-09" db="EMBL/GenBank/DDBJ databases">
        <authorList>
            <person name="Kop L."/>
        </authorList>
    </citation>
    <scope>NUCLEOTIDE SEQUENCE [LARGE SCALE GENOMIC DNA]</scope>
    <source>
        <strain evidence="8 9">347</strain>
    </source>
</reference>
<evidence type="ECO:0000313" key="9">
    <source>
        <dbReference type="Proteomes" id="UP001157733"/>
    </source>
</evidence>
<keyword evidence="3 6" id="KW-0812">Transmembrane</keyword>
<keyword evidence="5 6" id="KW-0472">Membrane</keyword>
<comment type="subcellular location">
    <subcellularLocation>
        <location evidence="1">Cell membrane</location>
        <topology evidence="1">Multi-pass membrane protein</topology>
    </subcellularLocation>
</comment>
<dbReference type="RefSeq" id="WP_282012117.1">
    <property type="nucleotide sequence ID" value="NZ_OX336137.1"/>
</dbReference>
<feature type="transmembrane region" description="Helical" evidence="6">
    <location>
        <begin position="822"/>
        <end position="845"/>
    </location>
</feature>
<sequence>MKSSQMTFGQVFRLALTESRGAGKRFLFFVICLAIGVGAIMTIKSFSNILEQAIQRESKALLAADIEIKSSWPQSPEDRAYQKEVLPAGTEFIFLKELHAMTRFPDPKRPGNQANLLVELKSVPATPPFYPFYGTLTTNPSGPLSELLADRGALVEPNFLIKSQLQIGDRFQLGEVEARIAAVIEGEPDRISRAFSIGPRVMVSNATLEQAALIAPGSRVKNKTLVHLPTGFPLEKGVALLERGLQDKAASIRTYKDMESSLTGAIDRMSKYLGSVGVIALLMGGIGVAMIIRTFMAQKMDTIAILNCLGATSRTVFMVYLIQALLLGLSGSLLGVGIGYALQFSLPEKMADLLNLEVTPRFDWEPALQSLSLGLLTTLLFTVWPLIRAVRTRPLRLFRHIAEEEELARGSRRQRWTMGLLFSLGLVAIVFWQAESIKRGLVFLSILIVSALLLAGVALLFLKALRKMPPSPLMTRRYGLANLYRPNNQAVSIITALGMGIMLVLSIHLIQMDMIAMLNKSTENKPPNYFFIDIQKHQVDEYRTIINSFGAEAKEETTPLVRSRLFSIDGRRTDDWDYTNRHAEEWFINREFVLTYRVDPPPGSNEVIKGEWWSKEDAGKALVSLEEDAARRLDAHIGSELVMDIQGIHVTATVHNIRRVDWRNMRTNFYMVFSPGALDGAPVTFVSTVHIPREKELKLQQAVVDALPNVTALGTRDIVESIENVVNKLLTLVDFMSAFAIASGLFILSGAVASTKFRRLKEAAILKTLGARRRAVAAILGYEYGTLGLVAAAVGVLLSVGTSWAVMEYVVKSPWHFRLGPLGWSFLVAFLLTTITGILSSIDVLRNKPIHTLRRVDG</sequence>
<evidence type="ECO:0000256" key="3">
    <source>
        <dbReference type="ARBA" id="ARBA00022692"/>
    </source>
</evidence>
<gene>
    <name evidence="8" type="ORF">NSPWAT_2418</name>
</gene>
<evidence type="ECO:0000259" key="7">
    <source>
        <dbReference type="Pfam" id="PF02687"/>
    </source>
</evidence>
<keyword evidence="2" id="KW-1003">Cell membrane</keyword>
<evidence type="ECO:0000256" key="5">
    <source>
        <dbReference type="ARBA" id="ARBA00023136"/>
    </source>
</evidence>
<feature type="transmembrane region" description="Helical" evidence="6">
    <location>
        <begin position="366"/>
        <end position="387"/>
    </location>
</feature>
<evidence type="ECO:0000313" key="8">
    <source>
        <dbReference type="EMBL" id="CAI2719274.1"/>
    </source>
</evidence>
<evidence type="ECO:0000256" key="4">
    <source>
        <dbReference type="ARBA" id="ARBA00022989"/>
    </source>
</evidence>
<feature type="domain" description="ABC3 transporter permease C-terminal" evidence="7">
    <location>
        <begin position="275"/>
        <end position="392"/>
    </location>
</feature>
<evidence type="ECO:0000256" key="6">
    <source>
        <dbReference type="SAM" id="Phobius"/>
    </source>
</evidence>
<accession>A0ABM9HGX1</accession>
<dbReference type="EMBL" id="OX336137">
    <property type="protein sequence ID" value="CAI2719274.1"/>
    <property type="molecule type" value="Genomic_DNA"/>
</dbReference>
<keyword evidence="4 6" id="KW-1133">Transmembrane helix</keyword>
<feature type="transmembrane region" description="Helical" evidence="6">
    <location>
        <begin position="26"/>
        <end position="46"/>
    </location>
</feature>
<feature type="domain" description="ABC3 transporter permease C-terminal" evidence="7">
    <location>
        <begin position="735"/>
        <end position="847"/>
    </location>
</feature>
<dbReference type="PANTHER" id="PTHR30287">
    <property type="entry name" value="MEMBRANE COMPONENT OF PREDICTED ABC SUPERFAMILY METABOLITE UPTAKE TRANSPORTER"/>
    <property type="match status" value="1"/>
</dbReference>
<feature type="transmembrane region" description="Helical" evidence="6">
    <location>
        <begin position="775"/>
        <end position="802"/>
    </location>
</feature>
<name>A0ABM9HGX1_9BACT</name>
<dbReference type="InterPro" id="IPR003838">
    <property type="entry name" value="ABC3_permease_C"/>
</dbReference>
<keyword evidence="9" id="KW-1185">Reference proteome</keyword>
<feature type="transmembrane region" description="Helical" evidence="6">
    <location>
        <begin position="440"/>
        <end position="462"/>
    </location>
</feature>
<evidence type="ECO:0000256" key="2">
    <source>
        <dbReference type="ARBA" id="ARBA00022475"/>
    </source>
</evidence>
<feature type="transmembrane region" description="Helical" evidence="6">
    <location>
        <begin position="490"/>
        <end position="510"/>
    </location>
</feature>
<organism evidence="8 9">
    <name type="scientific">Nitrospina watsonii</name>
    <dbReference type="NCBI Taxonomy" id="1323948"/>
    <lineage>
        <taxon>Bacteria</taxon>
        <taxon>Pseudomonadati</taxon>
        <taxon>Nitrospinota/Tectimicrobiota group</taxon>
        <taxon>Nitrospinota</taxon>
        <taxon>Nitrospinia</taxon>
        <taxon>Nitrospinales</taxon>
        <taxon>Nitrospinaceae</taxon>
        <taxon>Nitrospina</taxon>
    </lineage>
</organism>
<dbReference type="Pfam" id="PF02687">
    <property type="entry name" value="FtsX"/>
    <property type="match status" value="2"/>
</dbReference>
<protein>
    <submittedName>
        <fullName evidence="8">ABC-type transport system, permease component</fullName>
    </submittedName>
</protein>
<proteinExistence type="predicted"/>
<dbReference type="InterPro" id="IPR038766">
    <property type="entry name" value="Membrane_comp_ABC_pdt"/>
</dbReference>
<feature type="transmembrane region" description="Helical" evidence="6">
    <location>
        <begin position="317"/>
        <end position="346"/>
    </location>
</feature>
<evidence type="ECO:0000256" key="1">
    <source>
        <dbReference type="ARBA" id="ARBA00004651"/>
    </source>
</evidence>
<dbReference type="PANTHER" id="PTHR30287:SF1">
    <property type="entry name" value="INNER MEMBRANE PROTEIN"/>
    <property type="match status" value="1"/>
</dbReference>
<dbReference type="Proteomes" id="UP001157733">
    <property type="component" value="Chromosome"/>
</dbReference>
<feature type="transmembrane region" description="Helical" evidence="6">
    <location>
        <begin position="272"/>
        <end position="296"/>
    </location>
</feature>